<evidence type="ECO:0000256" key="5">
    <source>
        <dbReference type="PIRSR" id="PIRSR602640-1"/>
    </source>
</evidence>
<feature type="binding site" evidence="6">
    <location>
        <position position="172"/>
    </location>
    <ligand>
        <name>Ca(2+)</name>
        <dbReference type="ChEBI" id="CHEBI:29108"/>
        <label>1</label>
        <note>catalytic</note>
    </ligand>
</feature>
<keyword evidence="2 8" id="KW-0378">Hydrolase</keyword>
<dbReference type="PANTHER" id="PTHR11799">
    <property type="entry name" value="PARAOXONASE"/>
    <property type="match status" value="1"/>
</dbReference>
<comment type="catalytic activity">
    <reaction evidence="8">
        <text>a phenyl acetate + H2O = a phenol + acetate + H(+)</text>
        <dbReference type="Rhea" id="RHEA:17309"/>
        <dbReference type="ChEBI" id="CHEBI:15377"/>
        <dbReference type="ChEBI" id="CHEBI:15378"/>
        <dbReference type="ChEBI" id="CHEBI:30089"/>
        <dbReference type="ChEBI" id="CHEBI:33853"/>
        <dbReference type="ChEBI" id="CHEBI:140310"/>
        <dbReference type="EC" id="3.1.1.2"/>
    </reaction>
</comment>
<evidence type="ECO:0000256" key="3">
    <source>
        <dbReference type="ARBA" id="ARBA00023157"/>
    </source>
</evidence>
<dbReference type="InterPro" id="IPR051288">
    <property type="entry name" value="Serum_paraoxonase/arylesterase"/>
</dbReference>
<evidence type="ECO:0000313" key="11">
    <source>
        <dbReference type="WBParaSite" id="PSAMB.scaffold337size56025.g4652.t1"/>
    </source>
</evidence>
<feature type="active site" description="Proton acceptor" evidence="5">
    <location>
        <position position="115"/>
    </location>
</feature>
<keyword evidence="9" id="KW-0472">Membrane</keyword>
<keyword evidence="9" id="KW-0812">Transmembrane</keyword>
<sequence>MFSNSSLYVPVLVGLLSVLCYQLVQFIMYMDLNKRVYNHVPGECNNIASMDNGAVDMQLLSQSSGVLLVSAGLRLYNTSYSNKTGAIYAYNITSRTSWEVTLDSKTLSKKNFNPHGISVWENRQGKITIFVVNHRNKKADTVEIFKYQETEREKKLVHLKTVKSPLLTNLRDVAAVGPEKFYATSYHYFNNPTMQSVEVMLGLRLGSVLYFDGSNTTYAQRWIGSPTGIALDKSKKYIYVASFTEGKIYVFTLEKDGNLTMKGEIELKTSPYNIVVDDLTSDLYVGCQPVKMRFFRHEASPKEYYAPSQIIKVHGRPTTMKWTFSEVFANDGATISGATVGVRYKNMLLIGSAFNSMLACNLDAPNLL</sequence>
<evidence type="ECO:0000256" key="7">
    <source>
        <dbReference type="PIRSR" id="PIRSR602640-3"/>
    </source>
</evidence>
<keyword evidence="4 8" id="KW-0325">Glycoprotein</keyword>
<feature type="binding site" evidence="6">
    <location>
        <position position="117"/>
    </location>
    <ligand>
        <name>Ca(2+)</name>
        <dbReference type="ChEBI" id="CHEBI:29108"/>
        <label>2</label>
    </ligand>
</feature>
<accession>A0A914W9A5</accession>
<keyword evidence="6 8" id="KW-0106">Calcium</keyword>
<evidence type="ECO:0000256" key="6">
    <source>
        <dbReference type="PIRSR" id="PIRSR602640-2"/>
    </source>
</evidence>
<keyword evidence="10" id="KW-1185">Reference proteome</keyword>
<feature type="disulfide bond" description="In form B" evidence="7">
    <location>
        <begin position="44"/>
        <end position="360"/>
    </location>
</feature>
<evidence type="ECO:0000256" key="2">
    <source>
        <dbReference type="ARBA" id="ARBA00022801"/>
    </source>
</evidence>
<dbReference type="Pfam" id="PF01731">
    <property type="entry name" value="Arylesterase"/>
    <property type="match status" value="1"/>
</dbReference>
<name>A0A914W9A5_9BILA</name>
<feature type="binding site" evidence="6">
    <location>
        <position position="273"/>
    </location>
    <ligand>
        <name>Ca(2+)</name>
        <dbReference type="ChEBI" id="CHEBI:29108"/>
        <label>1</label>
        <note>catalytic</note>
    </ligand>
</feature>
<evidence type="ECO:0000256" key="1">
    <source>
        <dbReference type="ARBA" id="ARBA00008595"/>
    </source>
</evidence>
<evidence type="ECO:0000256" key="9">
    <source>
        <dbReference type="SAM" id="Phobius"/>
    </source>
</evidence>
<organism evidence="10 11">
    <name type="scientific">Plectus sambesii</name>
    <dbReference type="NCBI Taxonomy" id="2011161"/>
    <lineage>
        <taxon>Eukaryota</taxon>
        <taxon>Metazoa</taxon>
        <taxon>Ecdysozoa</taxon>
        <taxon>Nematoda</taxon>
        <taxon>Chromadorea</taxon>
        <taxon>Plectida</taxon>
        <taxon>Plectina</taxon>
        <taxon>Plectoidea</taxon>
        <taxon>Plectidae</taxon>
        <taxon>Plectus</taxon>
    </lineage>
</organism>
<dbReference type="AlphaFoldDB" id="A0A914W9A5"/>
<evidence type="ECO:0000313" key="10">
    <source>
        <dbReference type="Proteomes" id="UP000887566"/>
    </source>
</evidence>
<evidence type="ECO:0000256" key="8">
    <source>
        <dbReference type="RuleBase" id="RU368025"/>
    </source>
</evidence>
<reference evidence="11" key="1">
    <citation type="submission" date="2022-11" db="UniProtKB">
        <authorList>
            <consortium name="WormBaseParasite"/>
        </authorList>
    </citation>
    <scope>IDENTIFICATION</scope>
</reference>
<dbReference type="PANTHER" id="PTHR11799:SF12">
    <property type="entry name" value="PARAOXONASE-RELATED"/>
    <property type="match status" value="1"/>
</dbReference>
<keyword evidence="9" id="KW-1133">Transmembrane helix</keyword>
<keyword evidence="3 7" id="KW-1015">Disulfide bond</keyword>
<dbReference type="WBParaSite" id="PSAMB.scaffold337size56025.g4652.t1">
    <property type="protein sequence ID" value="PSAMB.scaffold337size56025.g4652.t1"/>
    <property type="gene ID" value="PSAMB.scaffold337size56025.g4652"/>
</dbReference>
<dbReference type="GO" id="GO:0004064">
    <property type="term" value="F:arylesterase activity"/>
    <property type="evidence" value="ECO:0007669"/>
    <property type="project" value="UniProtKB-UniRule"/>
</dbReference>
<dbReference type="Proteomes" id="UP000887566">
    <property type="component" value="Unplaced"/>
</dbReference>
<dbReference type="InterPro" id="IPR011042">
    <property type="entry name" value="6-blade_b-propeller_TolB-like"/>
</dbReference>
<dbReference type="EC" id="3.1.1.2" evidence="8"/>
<dbReference type="GO" id="GO:0046872">
    <property type="term" value="F:metal ion binding"/>
    <property type="evidence" value="ECO:0007669"/>
    <property type="project" value="UniProtKB-KW"/>
</dbReference>
<feature type="transmembrane region" description="Helical" evidence="9">
    <location>
        <begin position="6"/>
        <end position="29"/>
    </location>
</feature>
<proteinExistence type="inferred from homology"/>
<dbReference type="Gene3D" id="2.120.10.30">
    <property type="entry name" value="TolB, C-terminal domain"/>
    <property type="match status" value="1"/>
</dbReference>
<evidence type="ECO:0000256" key="4">
    <source>
        <dbReference type="ARBA" id="ARBA00023180"/>
    </source>
</evidence>
<keyword evidence="6 8" id="KW-0479">Metal-binding</keyword>
<dbReference type="PRINTS" id="PR01785">
    <property type="entry name" value="PARAOXONASE"/>
</dbReference>
<feature type="binding site" evidence="6">
    <location>
        <position position="56"/>
    </location>
    <ligand>
        <name>Ca(2+)</name>
        <dbReference type="ChEBI" id="CHEBI:29108"/>
        <label>1</label>
        <note>catalytic</note>
    </ligand>
</feature>
<protein>
    <recommendedName>
        <fullName evidence="8">Paraoxonase</fullName>
        <ecNumber evidence="8">3.1.1.2</ecNumber>
    </recommendedName>
</protein>
<dbReference type="InterPro" id="IPR002640">
    <property type="entry name" value="Arylesterase"/>
</dbReference>
<dbReference type="SUPFAM" id="SSF63829">
    <property type="entry name" value="Calcium-dependent phosphotriesterase"/>
    <property type="match status" value="1"/>
</dbReference>
<comment type="similarity">
    <text evidence="1 8">Belongs to the paraoxonase family.</text>
</comment>
<comment type="cofactor">
    <cofactor evidence="6 8">
        <name>Ca(2+)</name>
        <dbReference type="ChEBI" id="CHEBI:29108"/>
    </cofactor>
    <text evidence="6 8">Binds 2 calcium ions per subunit.</text>
</comment>